<sequence length="216" mass="24836">MAAERNVELGYVEETEKFLLKSRFFPSKVGGVPAWLSLNPLPSAEELTCRVCSKPTVFLLQVYAPDSSKTFAFHRTVFIFICRNDNCCKANCADNLIVLRSQLPKVNDFFRSQPPAEVPIENEIDASKYAKLCRVCGGVGPKTCGKCGCVSYCSKEHQAVDWKAYHKRECSTNKTGNYFFQYIYNLAGFFSTFWEDSPWLWNWEFYRHFHEIGKIN</sequence>
<evidence type="ECO:0000256" key="3">
    <source>
        <dbReference type="ARBA" id="ARBA00022833"/>
    </source>
</evidence>
<feature type="domain" description="MYND-type" evidence="5">
    <location>
        <begin position="133"/>
        <end position="170"/>
    </location>
</feature>
<keyword evidence="3" id="KW-0862">Zinc</keyword>
<gene>
    <name evidence="6" type="ORF">DPMN_040600</name>
</gene>
<reference evidence="6" key="2">
    <citation type="submission" date="2020-11" db="EMBL/GenBank/DDBJ databases">
        <authorList>
            <person name="McCartney M.A."/>
            <person name="Auch B."/>
            <person name="Kono T."/>
            <person name="Mallez S."/>
            <person name="Becker A."/>
            <person name="Gohl D.M."/>
            <person name="Silverstein K.A.T."/>
            <person name="Koren S."/>
            <person name="Bechman K.B."/>
            <person name="Herman A."/>
            <person name="Abrahante J.E."/>
            <person name="Garbe J."/>
        </authorList>
    </citation>
    <scope>NUCLEOTIDE SEQUENCE</scope>
    <source>
        <strain evidence="6">Duluth1</strain>
        <tissue evidence="6">Whole animal</tissue>
    </source>
</reference>
<dbReference type="PANTHER" id="PTHR12298">
    <property type="entry name" value="PCDC2 PROGRAMMED CELL DEATH PROTEIN 2 -RELATED"/>
    <property type="match status" value="1"/>
</dbReference>
<comment type="caution">
    <text evidence="6">The sequence shown here is derived from an EMBL/GenBank/DDBJ whole genome shotgun (WGS) entry which is preliminary data.</text>
</comment>
<dbReference type="AlphaFoldDB" id="A0A9D4CWD6"/>
<dbReference type="SUPFAM" id="SSF144232">
    <property type="entry name" value="HIT/MYND zinc finger-like"/>
    <property type="match status" value="1"/>
</dbReference>
<dbReference type="GO" id="GO:0008270">
    <property type="term" value="F:zinc ion binding"/>
    <property type="evidence" value="ECO:0007669"/>
    <property type="project" value="UniProtKB-KW"/>
</dbReference>
<evidence type="ECO:0000256" key="4">
    <source>
        <dbReference type="PROSITE-ProRule" id="PRU00134"/>
    </source>
</evidence>
<organism evidence="6 7">
    <name type="scientific">Dreissena polymorpha</name>
    <name type="common">Zebra mussel</name>
    <name type="synonym">Mytilus polymorpha</name>
    <dbReference type="NCBI Taxonomy" id="45954"/>
    <lineage>
        <taxon>Eukaryota</taxon>
        <taxon>Metazoa</taxon>
        <taxon>Spiralia</taxon>
        <taxon>Lophotrochozoa</taxon>
        <taxon>Mollusca</taxon>
        <taxon>Bivalvia</taxon>
        <taxon>Autobranchia</taxon>
        <taxon>Heteroconchia</taxon>
        <taxon>Euheterodonta</taxon>
        <taxon>Imparidentia</taxon>
        <taxon>Neoheterodontei</taxon>
        <taxon>Myida</taxon>
        <taxon>Dreissenoidea</taxon>
        <taxon>Dreissenidae</taxon>
        <taxon>Dreissena</taxon>
    </lineage>
</organism>
<evidence type="ECO:0000256" key="1">
    <source>
        <dbReference type="ARBA" id="ARBA00022723"/>
    </source>
</evidence>
<proteinExistence type="predicted"/>
<keyword evidence="2 4" id="KW-0863">Zinc-finger</keyword>
<dbReference type="Gene3D" id="6.10.140.2220">
    <property type="match status" value="1"/>
</dbReference>
<keyword evidence="7" id="KW-1185">Reference proteome</keyword>
<dbReference type="PROSITE" id="PS01360">
    <property type="entry name" value="ZF_MYND_1"/>
    <property type="match status" value="1"/>
</dbReference>
<evidence type="ECO:0000256" key="2">
    <source>
        <dbReference type="ARBA" id="ARBA00022771"/>
    </source>
</evidence>
<name>A0A9D4CWD6_DREPO</name>
<dbReference type="GO" id="GO:0005634">
    <property type="term" value="C:nucleus"/>
    <property type="evidence" value="ECO:0007669"/>
    <property type="project" value="TreeGrafter"/>
</dbReference>
<dbReference type="InterPro" id="IPR002893">
    <property type="entry name" value="Znf_MYND"/>
</dbReference>
<dbReference type="Pfam" id="PF01753">
    <property type="entry name" value="zf-MYND"/>
    <property type="match status" value="1"/>
</dbReference>
<dbReference type="Proteomes" id="UP000828390">
    <property type="component" value="Unassembled WGS sequence"/>
</dbReference>
<dbReference type="PROSITE" id="PS50865">
    <property type="entry name" value="ZF_MYND_2"/>
    <property type="match status" value="1"/>
</dbReference>
<dbReference type="EMBL" id="JAIWYP010000011">
    <property type="protein sequence ID" value="KAH3734160.1"/>
    <property type="molecule type" value="Genomic_DNA"/>
</dbReference>
<evidence type="ECO:0000259" key="5">
    <source>
        <dbReference type="PROSITE" id="PS50865"/>
    </source>
</evidence>
<dbReference type="PANTHER" id="PTHR12298:SF4">
    <property type="entry name" value="PROGRAMMED CELL DEATH PROTEIN 2"/>
    <property type="match status" value="1"/>
</dbReference>
<evidence type="ECO:0000313" key="6">
    <source>
        <dbReference type="EMBL" id="KAH3734160.1"/>
    </source>
</evidence>
<evidence type="ECO:0000313" key="7">
    <source>
        <dbReference type="Proteomes" id="UP000828390"/>
    </source>
</evidence>
<keyword evidence="1" id="KW-0479">Metal-binding</keyword>
<reference evidence="6" key="1">
    <citation type="journal article" date="2019" name="bioRxiv">
        <title>The Genome of the Zebra Mussel, Dreissena polymorpha: A Resource for Invasive Species Research.</title>
        <authorList>
            <person name="McCartney M.A."/>
            <person name="Auch B."/>
            <person name="Kono T."/>
            <person name="Mallez S."/>
            <person name="Zhang Y."/>
            <person name="Obille A."/>
            <person name="Becker A."/>
            <person name="Abrahante J.E."/>
            <person name="Garbe J."/>
            <person name="Badalamenti J.P."/>
            <person name="Herman A."/>
            <person name="Mangelson H."/>
            <person name="Liachko I."/>
            <person name="Sullivan S."/>
            <person name="Sone E.D."/>
            <person name="Koren S."/>
            <person name="Silverstein K.A.T."/>
            <person name="Beckman K.B."/>
            <person name="Gohl D.M."/>
        </authorList>
    </citation>
    <scope>NUCLEOTIDE SEQUENCE</scope>
    <source>
        <strain evidence="6">Duluth1</strain>
        <tissue evidence="6">Whole animal</tissue>
    </source>
</reference>
<accession>A0A9D4CWD6</accession>
<protein>
    <recommendedName>
        <fullName evidence="5">MYND-type domain-containing protein</fullName>
    </recommendedName>
</protein>